<sequence>MTALSSLPGIEVGGNSSSMTGMTTKVTAKGCSYKEFAACKPPTYNGECDPILVMKWIKEMELVFATSKCAEEDKVTYALSMLRSEATLWWDAETGGLGVAAAEVKKLQEEFLGLEQKDMSTKESRVERFISGMRSSLREWVSTRDPTTFQVAVHAAEMTEKEKNRHMIDRVGDKRKWDGPATYLRKEKNSRTEPRGGRGVECQGTCLGIARTRKAVISADRQTIFGQIARRSSGAD</sequence>
<organism evidence="1 2">
    <name type="scientific">Arctium lappa</name>
    <name type="common">Greater burdock</name>
    <name type="synonym">Lappa major</name>
    <dbReference type="NCBI Taxonomy" id="4217"/>
    <lineage>
        <taxon>Eukaryota</taxon>
        <taxon>Viridiplantae</taxon>
        <taxon>Streptophyta</taxon>
        <taxon>Embryophyta</taxon>
        <taxon>Tracheophyta</taxon>
        <taxon>Spermatophyta</taxon>
        <taxon>Magnoliopsida</taxon>
        <taxon>eudicotyledons</taxon>
        <taxon>Gunneridae</taxon>
        <taxon>Pentapetalae</taxon>
        <taxon>asterids</taxon>
        <taxon>campanulids</taxon>
        <taxon>Asterales</taxon>
        <taxon>Asteraceae</taxon>
        <taxon>Carduoideae</taxon>
        <taxon>Cardueae</taxon>
        <taxon>Arctiinae</taxon>
        <taxon>Arctium</taxon>
    </lineage>
</organism>
<name>A0ACB9EIQ5_ARCLA</name>
<proteinExistence type="predicted"/>
<comment type="caution">
    <text evidence="1">The sequence shown here is derived from an EMBL/GenBank/DDBJ whole genome shotgun (WGS) entry which is preliminary data.</text>
</comment>
<protein>
    <submittedName>
        <fullName evidence="1">Uncharacterized protein</fullName>
    </submittedName>
</protein>
<keyword evidence="2" id="KW-1185">Reference proteome</keyword>
<evidence type="ECO:0000313" key="1">
    <source>
        <dbReference type="EMBL" id="KAI3758722.1"/>
    </source>
</evidence>
<evidence type="ECO:0000313" key="2">
    <source>
        <dbReference type="Proteomes" id="UP001055879"/>
    </source>
</evidence>
<reference evidence="2" key="1">
    <citation type="journal article" date="2022" name="Mol. Ecol. Resour.">
        <title>The genomes of chicory, endive, great burdock and yacon provide insights into Asteraceae palaeo-polyploidization history and plant inulin production.</title>
        <authorList>
            <person name="Fan W."/>
            <person name="Wang S."/>
            <person name="Wang H."/>
            <person name="Wang A."/>
            <person name="Jiang F."/>
            <person name="Liu H."/>
            <person name="Zhao H."/>
            <person name="Xu D."/>
            <person name="Zhang Y."/>
        </authorList>
    </citation>
    <scope>NUCLEOTIDE SEQUENCE [LARGE SCALE GENOMIC DNA]</scope>
    <source>
        <strain evidence="2">cv. Niubang</strain>
    </source>
</reference>
<reference evidence="1 2" key="2">
    <citation type="journal article" date="2022" name="Mol. Ecol. Resour.">
        <title>The genomes of chicory, endive, great burdock and yacon provide insights into Asteraceae paleo-polyploidization history and plant inulin production.</title>
        <authorList>
            <person name="Fan W."/>
            <person name="Wang S."/>
            <person name="Wang H."/>
            <person name="Wang A."/>
            <person name="Jiang F."/>
            <person name="Liu H."/>
            <person name="Zhao H."/>
            <person name="Xu D."/>
            <person name="Zhang Y."/>
        </authorList>
    </citation>
    <scope>NUCLEOTIDE SEQUENCE [LARGE SCALE GENOMIC DNA]</scope>
    <source>
        <strain evidence="2">cv. Niubang</strain>
    </source>
</reference>
<dbReference type="EMBL" id="CM042048">
    <property type="protein sequence ID" value="KAI3758722.1"/>
    <property type="molecule type" value="Genomic_DNA"/>
</dbReference>
<dbReference type="Proteomes" id="UP001055879">
    <property type="component" value="Linkage Group LG02"/>
</dbReference>
<gene>
    <name evidence="1" type="ORF">L6452_06293</name>
</gene>
<accession>A0ACB9EIQ5</accession>